<protein>
    <submittedName>
        <fullName evidence="1">PIG-L family deacetylase</fullName>
    </submittedName>
</protein>
<evidence type="ECO:0000313" key="1">
    <source>
        <dbReference type="EMBL" id="TDE11278.1"/>
    </source>
</evidence>
<dbReference type="GO" id="GO:0016811">
    <property type="term" value="F:hydrolase activity, acting on carbon-nitrogen (but not peptide) bonds, in linear amides"/>
    <property type="evidence" value="ECO:0007669"/>
    <property type="project" value="TreeGrafter"/>
</dbReference>
<comment type="caution">
    <text evidence="1">The sequence shown here is derived from an EMBL/GenBank/DDBJ whole genome shotgun (WGS) entry which is preliminary data.</text>
</comment>
<dbReference type="Proteomes" id="UP000294850">
    <property type="component" value="Unassembled WGS sequence"/>
</dbReference>
<dbReference type="EMBL" id="SMFL01000012">
    <property type="protein sequence ID" value="TDE11278.1"/>
    <property type="molecule type" value="Genomic_DNA"/>
</dbReference>
<dbReference type="Gene3D" id="3.40.50.10320">
    <property type="entry name" value="LmbE-like"/>
    <property type="match status" value="1"/>
</dbReference>
<dbReference type="InterPro" id="IPR024078">
    <property type="entry name" value="LmbE-like_dom_sf"/>
</dbReference>
<evidence type="ECO:0000313" key="2">
    <source>
        <dbReference type="Proteomes" id="UP000294850"/>
    </source>
</evidence>
<dbReference type="AlphaFoldDB" id="A0A4V2Z343"/>
<dbReference type="InterPro" id="IPR003737">
    <property type="entry name" value="GlcNAc_PI_deacetylase-related"/>
</dbReference>
<dbReference type="PANTHER" id="PTHR12993">
    <property type="entry name" value="N-ACETYLGLUCOSAMINYL-PHOSPHATIDYLINOSITOL DE-N-ACETYLASE-RELATED"/>
    <property type="match status" value="1"/>
</dbReference>
<reference evidence="1 2" key="1">
    <citation type="submission" date="2019-03" db="EMBL/GenBank/DDBJ databases">
        <title>Dyadobacter AR-3-6 sp. nov., isolated from arctic soil.</title>
        <authorList>
            <person name="Chaudhary D.K."/>
        </authorList>
    </citation>
    <scope>NUCLEOTIDE SEQUENCE [LARGE SCALE GENOMIC DNA]</scope>
    <source>
        <strain evidence="1 2">AR-3-6</strain>
    </source>
</reference>
<dbReference type="OrthoDB" id="9790023at2"/>
<dbReference type="PANTHER" id="PTHR12993:SF29">
    <property type="entry name" value="BLR3841 PROTEIN"/>
    <property type="match status" value="1"/>
</dbReference>
<sequence>MMQEGNWHSDAKWLDPKDLGKVLVIAPHQDDESLGCGGTIASLREYGLSVHVLFITDGSKSHPNSIKYPFKKLVSLREQESLNALGILGVGAKDVTFLRLPDGALPGSGEEGFGENAGLVSAVLKTIKPQTIFLPWQRDPHRDHRATWQITTEAIKQTDTKVGQLEYLIWLWERADDADLPKPEEVKVWKTDIESVKQKKKDAIKAHVSQTTQLIDDDPEGFTLSEEVLNHFDKSIEIFIERS</sequence>
<dbReference type="Pfam" id="PF02585">
    <property type="entry name" value="PIG-L"/>
    <property type="match status" value="1"/>
</dbReference>
<accession>A0A4V2Z343</accession>
<keyword evidence="2" id="KW-1185">Reference proteome</keyword>
<gene>
    <name evidence="1" type="ORF">E0F88_25535</name>
</gene>
<dbReference type="RefSeq" id="WP_131961125.1">
    <property type="nucleotide sequence ID" value="NZ_SMFL01000012.1"/>
</dbReference>
<name>A0A4V2Z343_9BACT</name>
<dbReference type="SUPFAM" id="SSF102588">
    <property type="entry name" value="LmbE-like"/>
    <property type="match status" value="1"/>
</dbReference>
<proteinExistence type="predicted"/>
<organism evidence="1 2">
    <name type="scientific">Dyadobacter psychrotolerans</name>
    <dbReference type="NCBI Taxonomy" id="2541721"/>
    <lineage>
        <taxon>Bacteria</taxon>
        <taxon>Pseudomonadati</taxon>
        <taxon>Bacteroidota</taxon>
        <taxon>Cytophagia</taxon>
        <taxon>Cytophagales</taxon>
        <taxon>Spirosomataceae</taxon>
        <taxon>Dyadobacter</taxon>
    </lineage>
</organism>